<dbReference type="SMART" id="SM00305">
    <property type="entry name" value="HintC"/>
    <property type="match status" value="1"/>
</dbReference>
<dbReference type="GO" id="GO:0004519">
    <property type="term" value="F:endonuclease activity"/>
    <property type="evidence" value="ECO:0007669"/>
    <property type="project" value="InterPro"/>
</dbReference>
<evidence type="ECO:0000259" key="13">
    <source>
        <dbReference type="PROSITE" id="PS50819"/>
    </source>
</evidence>
<evidence type="ECO:0000256" key="3">
    <source>
        <dbReference type="ARBA" id="ARBA00022705"/>
    </source>
</evidence>
<dbReference type="InterPro" id="IPR027417">
    <property type="entry name" value="P-loop_NTPase"/>
</dbReference>
<dbReference type="GeneID" id="35594108"/>
<dbReference type="InterPro" id="IPR027925">
    <property type="entry name" value="MCM_N"/>
</dbReference>
<dbReference type="PROSITE" id="PS00847">
    <property type="entry name" value="MCM_1"/>
    <property type="match status" value="1"/>
</dbReference>
<dbReference type="PANTHER" id="PTHR11630">
    <property type="entry name" value="DNA REPLICATION LICENSING FACTOR MCM FAMILY MEMBER"/>
    <property type="match status" value="1"/>
</dbReference>
<protein>
    <recommendedName>
        <fullName evidence="2">DNA helicase</fullName>
        <ecNumber evidence="2">3.6.4.12</ecNumber>
    </recommendedName>
</protein>
<dbReference type="SUPFAM" id="SSF52540">
    <property type="entry name" value="P-loop containing nucleoside triphosphate hydrolases"/>
    <property type="match status" value="1"/>
</dbReference>
<dbReference type="GO" id="GO:0016539">
    <property type="term" value="P:intein-mediated protein splicing"/>
    <property type="evidence" value="ECO:0007669"/>
    <property type="project" value="InterPro"/>
</dbReference>
<dbReference type="FunFam" id="2.20.28.10:FF:000003">
    <property type="entry name" value="DNA helicase"/>
    <property type="match status" value="1"/>
</dbReference>
<dbReference type="GO" id="GO:0042555">
    <property type="term" value="C:MCM complex"/>
    <property type="evidence" value="ECO:0007669"/>
    <property type="project" value="TreeGrafter"/>
</dbReference>
<dbReference type="Gene3D" id="1.10.10.10">
    <property type="entry name" value="Winged helix-like DNA-binding domain superfamily/Winged helix DNA-binding domain"/>
    <property type="match status" value="1"/>
</dbReference>
<evidence type="ECO:0000259" key="12">
    <source>
        <dbReference type="PROSITE" id="PS50051"/>
    </source>
</evidence>
<dbReference type="Gene3D" id="3.10.28.10">
    <property type="entry name" value="Homing endonucleases"/>
    <property type="match status" value="1"/>
</dbReference>
<dbReference type="InterPro" id="IPR012340">
    <property type="entry name" value="NA-bd_OB-fold"/>
</dbReference>
<dbReference type="PROSITE" id="PS50818">
    <property type="entry name" value="INTEIN_C_TER"/>
    <property type="match status" value="1"/>
</dbReference>
<dbReference type="InterPro" id="IPR030934">
    <property type="entry name" value="Intein_C"/>
</dbReference>
<dbReference type="InterPro" id="IPR048907">
    <property type="entry name" value="WHD_MCM_arc"/>
</dbReference>
<dbReference type="Pfam" id="PF17855">
    <property type="entry name" value="MCM_lid"/>
    <property type="match status" value="1"/>
</dbReference>
<dbReference type="InterPro" id="IPR004042">
    <property type="entry name" value="Intein_endonuc_central"/>
</dbReference>
<feature type="domain" description="HTH cro/C1-type" evidence="14">
    <location>
        <begin position="753"/>
        <end position="789"/>
    </location>
</feature>
<dbReference type="PRINTS" id="PR00379">
    <property type="entry name" value="INTEIN"/>
</dbReference>
<dbReference type="SUPFAM" id="SSF50249">
    <property type="entry name" value="Nucleic acid-binding proteins"/>
    <property type="match status" value="1"/>
</dbReference>
<gene>
    <name evidence="15" type="ORF">C2R22_18410</name>
</gene>
<dbReference type="InterPro" id="IPR001208">
    <property type="entry name" value="MCM_dom"/>
</dbReference>
<dbReference type="SUPFAM" id="SSF47413">
    <property type="entry name" value="lambda repressor-like DNA-binding domains"/>
    <property type="match status" value="1"/>
</dbReference>
<dbReference type="InterPro" id="IPR004860">
    <property type="entry name" value="LAGLIDADG_dom"/>
</dbReference>
<accession>A0A2I8VN75</accession>
<reference evidence="15 16" key="1">
    <citation type="submission" date="2018-01" db="EMBL/GenBank/DDBJ databases">
        <title>Complete genome sequence of Salinigranum rubrum GX10T, an extremely halophilic archaeon isolated from a marine solar saltern.</title>
        <authorList>
            <person name="Han S."/>
        </authorList>
    </citation>
    <scope>NUCLEOTIDE SEQUENCE [LARGE SCALE GENOMIC DNA]</scope>
    <source>
        <strain evidence="15 16">GX10</strain>
    </source>
</reference>
<dbReference type="InterPro" id="IPR031327">
    <property type="entry name" value="MCM"/>
</dbReference>
<sequence length="1231" mass="138037">MAQAPQNQELTERFIQFYRNYYRDEIGRLAQRYPNEQRSLYVDYDDLYTFDPDLAEDYLAKPDQLQKYAEEALRLYDLPVDVSLGQAHVRLQNIPESIDIRNIRVHDDHIGKLVSVQGIVRKATDVRPKITEAAFECQRCGTMTYIPQQDSGFQEPHECQGCERQGPFRVNFDQSEFVDSQKIRIQESPEDLRGGETPQSIDINIEDDITGKVTAGDHVTLNGVLHIEQQTSNNEKTPIFDLYMDGVSITIEDEEFEDMEITDEDKTEIIELSNHDDIYDEMVASVAPSIYGYDQEKLSMILQLFSGVTKHLPDGSRIRGDLHMLLIGDPGTGKCVGGDTRVTLADGTERPIRELVESNLDDPKPVDDGVWDEVDIAVPSMRPDGTFTEQRATKVWKREAPDEMYRIRTASGNEIEVTPSHPLFTQADGTPVARTADTLTEGEFIATPRTVAVKGNDTLDVDYRRSRSYNAVHVDLPDAWTPSLARLVGYVIAEGHVVLRDDNTGDVRVTNNDEEILEDVADALGSLGLSYTVEGPRAGTSAKRVRCNAGELASFLANLDPAILKRSVDQRVPDSIRSATLRTKREFLRAYVDSECHVSTTQREVTVASMSRELLEGVRSLLLSFGIVSSLQPRKNGSYRLRIGGEDFQRYVEHIGFVTERKNLASRSFDGRPSNTNVDVVPNIGDRLRSIRETLHLSQSQCGLSRSTYQHYERGDRNPSRNSLQAVVDAFEERLRWLRETKLRIESGNWSDVSAVRDELNVSQAALSEVMGVEQTAVSYYERNDVVPDGGRVVAARDRLLERIEDALAAGEHVERLRTLAENDLAWDRIESIDAIAPSEKWVYDLEVAETHTYLSNNIVSHNSQMLSYVRHIAPRSVYTSGKGSSAAGLTAAAVRDDFGDGQQWTLEAGALVLADKGIAAVDELDKMRSEDRSAMHEALEQQSISISKAGINATLKSRCSLLGAANPKYGRFDQYEPIGEQIDLEPALISRFDLIFTVTDQPDPEKDGDLADHILQTNYAGELNTQRTRMTNSNFTQEEVDAATEKVEPVIDPELLRKYIAHAKRNCFPTMTDEARAAIREFYVDLRAKGADEDAPVPVTARKLEALVRLAEASARVRLSDTVEAEDAERVIRIVRSCLEAIGVDPETGEFDADVIETGRSKTQRDRIKNLKGLISELESEYEEGAPLDEVLDRAETDLGLDRSKAEDEIEKLRRKGEVYEPQQNHLRTT</sequence>
<dbReference type="InterPro" id="IPR003587">
    <property type="entry name" value="Hint_dom_N"/>
</dbReference>
<evidence type="ECO:0000313" key="16">
    <source>
        <dbReference type="Proteomes" id="UP000236584"/>
    </source>
</evidence>
<dbReference type="SMART" id="SM00306">
    <property type="entry name" value="HintN"/>
    <property type="match status" value="1"/>
</dbReference>
<keyword evidence="10" id="KW-0238">DNA-binding</keyword>
<dbReference type="PROSITE" id="PS50817">
    <property type="entry name" value="INTEIN_N_TER"/>
    <property type="match status" value="1"/>
</dbReference>
<dbReference type="InterPro" id="IPR041562">
    <property type="entry name" value="MCM_lid"/>
</dbReference>
<dbReference type="SUPFAM" id="SSF51294">
    <property type="entry name" value="Hedgehog/intein (Hint) domain"/>
    <property type="match status" value="1"/>
</dbReference>
<dbReference type="GO" id="GO:0017116">
    <property type="term" value="F:single-stranded DNA helicase activity"/>
    <property type="evidence" value="ECO:0007669"/>
    <property type="project" value="TreeGrafter"/>
</dbReference>
<dbReference type="PROSITE" id="PS50943">
    <property type="entry name" value="HTH_CROC1"/>
    <property type="match status" value="2"/>
</dbReference>
<dbReference type="Gene3D" id="2.170.16.10">
    <property type="entry name" value="Hedgehog/Intein (Hint) domain"/>
    <property type="match status" value="2"/>
</dbReference>
<keyword evidence="4" id="KW-0547">Nucleotide-binding</keyword>
<evidence type="ECO:0000256" key="9">
    <source>
        <dbReference type="ARBA" id="ARBA00023000"/>
    </source>
</evidence>
<dbReference type="Pfam" id="PF00493">
    <property type="entry name" value="MCM"/>
    <property type="match status" value="2"/>
</dbReference>
<dbReference type="InterPro" id="IPR027434">
    <property type="entry name" value="Homing_endonucl"/>
</dbReference>
<keyword evidence="11" id="KW-0175">Coiled coil</keyword>
<dbReference type="Pfam" id="PF17207">
    <property type="entry name" value="MCM_OB"/>
    <property type="match status" value="1"/>
</dbReference>
<dbReference type="GO" id="GO:0005524">
    <property type="term" value="F:ATP binding"/>
    <property type="evidence" value="ECO:0007669"/>
    <property type="project" value="UniProtKB-KW"/>
</dbReference>
<dbReference type="GO" id="GO:0051301">
    <property type="term" value="P:cell division"/>
    <property type="evidence" value="ECO:0007669"/>
    <property type="project" value="UniProtKB-KW"/>
</dbReference>
<dbReference type="Gene3D" id="3.40.50.300">
    <property type="entry name" value="P-loop containing nucleotide triphosphate hydrolases"/>
    <property type="match status" value="2"/>
</dbReference>
<dbReference type="CDD" id="cd00093">
    <property type="entry name" value="HTH_XRE"/>
    <property type="match status" value="1"/>
</dbReference>
<evidence type="ECO:0000256" key="10">
    <source>
        <dbReference type="ARBA" id="ARBA00023125"/>
    </source>
</evidence>
<dbReference type="SMART" id="SM00350">
    <property type="entry name" value="MCM"/>
    <property type="match status" value="1"/>
</dbReference>
<dbReference type="Proteomes" id="UP000236584">
    <property type="component" value="Chromosome"/>
</dbReference>
<dbReference type="NCBIfam" id="TIGR01443">
    <property type="entry name" value="intein_Cterm"/>
    <property type="match status" value="1"/>
</dbReference>
<feature type="domain" description="MCM C-terminal AAA(+) ATPase" evidence="12">
    <location>
        <begin position="849"/>
        <end position="1015"/>
    </location>
</feature>
<dbReference type="GO" id="GO:0016787">
    <property type="term" value="F:hydrolase activity"/>
    <property type="evidence" value="ECO:0007669"/>
    <property type="project" value="UniProtKB-KW"/>
</dbReference>
<dbReference type="CDD" id="cd00081">
    <property type="entry name" value="Hint"/>
    <property type="match status" value="2"/>
</dbReference>
<dbReference type="GO" id="GO:0003697">
    <property type="term" value="F:single-stranded DNA binding"/>
    <property type="evidence" value="ECO:0007669"/>
    <property type="project" value="TreeGrafter"/>
</dbReference>
<keyword evidence="8" id="KW-0067">ATP-binding</keyword>
<dbReference type="SUPFAM" id="SSF55608">
    <property type="entry name" value="Homing endonucleases"/>
    <property type="match status" value="2"/>
</dbReference>
<evidence type="ECO:0000313" key="15">
    <source>
        <dbReference type="EMBL" id="AUV83373.1"/>
    </source>
</evidence>
<dbReference type="InterPro" id="IPR003586">
    <property type="entry name" value="Hint_dom_C"/>
</dbReference>
<keyword evidence="15" id="KW-0131">Cell cycle</keyword>
<feature type="domain" description="HTH cro/C1-type" evidence="14">
    <location>
        <begin position="688"/>
        <end position="738"/>
    </location>
</feature>
<keyword evidence="9" id="KW-0651">Protein splicing</keyword>
<keyword evidence="3" id="KW-0235">DNA replication</keyword>
<keyword evidence="15" id="KW-0132">Cell division</keyword>
<evidence type="ECO:0000256" key="2">
    <source>
        <dbReference type="ARBA" id="ARBA00012551"/>
    </source>
</evidence>
<evidence type="ECO:0000256" key="1">
    <source>
        <dbReference type="ARBA" id="ARBA00008010"/>
    </source>
</evidence>
<dbReference type="EMBL" id="CP026309">
    <property type="protein sequence ID" value="AUV83373.1"/>
    <property type="molecule type" value="Genomic_DNA"/>
</dbReference>
<dbReference type="Pfam" id="PF14551">
    <property type="entry name" value="MCM_N"/>
    <property type="match status" value="1"/>
</dbReference>
<dbReference type="GO" id="GO:0006260">
    <property type="term" value="P:DNA replication"/>
    <property type="evidence" value="ECO:0007669"/>
    <property type="project" value="UniProtKB-KW"/>
</dbReference>
<organism evidence="15 16">
    <name type="scientific">Salinigranum rubrum</name>
    <dbReference type="NCBI Taxonomy" id="755307"/>
    <lineage>
        <taxon>Archaea</taxon>
        <taxon>Methanobacteriati</taxon>
        <taxon>Methanobacteriota</taxon>
        <taxon>Stenosarchaea group</taxon>
        <taxon>Halobacteria</taxon>
        <taxon>Halobacteriales</taxon>
        <taxon>Haloferacaceae</taxon>
        <taxon>Salinigranum</taxon>
    </lineage>
</organism>
<dbReference type="InterPro" id="IPR006141">
    <property type="entry name" value="Intein_N"/>
</dbReference>
<comment type="similarity">
    <text evidence="1">Belongs to the MCM family.</text>
</comment>
<dbReference type="Gene3D" id="3.30.1640.10">
    <property type="entry name" value="mini-chromosome maintenance (MCM) complex, chain A, domain 1"/>
    <property type="match status" value="1"/>
</dbReference>
<dbReference type="Pfam" id="PF14528">
    <property type="entry name" value="LAGLIDADG_3"/>
    <property type="match status" value="2"/>
</dbReference>
<evidence type="ECO:0000256" key="5">
    <source>
        <dbReference type="ARBA" id="ARBA00022801"/>
    </source>
</evidence>
<dbReference type="OrthoDB" id="6747at2157"/>
<name>A0A2I8VN75_9EURY</name>
<dbReference type="InterPro" id="IPR033762">
    <property type="entry name" value="MCM_OB"/>
</dbReference>
<keyword evidence="5" id="KW-0378">Hydrolase</keyword>
<dbReference type="InterPro" id="IPR006142">
    <property type="entry name" value="INTEIN"/>
</dbReference>
<feature type="domain" description="MCM C-terminal AAA(+) ATPase" evidence="12">
    <location>
        <begin position="278"/>
        <end position="334"/>
    </location>
</feature>
<dbReference type="Gene3D" id="1.10.260.40">
    <property type="entry name" value="lambda repressor-like DNA-binding domains"/>
    <property type="match status" value="2"/>
</dbReference>
<dbReference type="Gene3D" id="2.40.50.140">
    <property type="entry name" value="Nucleic acid-binding proteins"/>
    <property type="match status" value="1"/>
</dbReference>
<keyword evidence="16" id="KW-1185">Reference proteome</keyword>
<dbReference type="InterPro" id="IPR036388">
    <property type="entry name" value="WH-like_DNA-bd_sf"/>
</dbReference>
<evidence type="ECO:0000256" key="8">
    <source>
        <dbReference type="ARBA" id="ARBA00022840"/>
    </source>
</evidence>
<proteinExistence type="inferred from homology"/>
<dbReference type="FunFam" id="3.40.50.300:FF:003812">
    <property type="entry name" value="MCM / cell division control protein 21"/>
    <property type="match status" value="1"/>
</dbReference>
<dbReference type="Pfam" id="PF01381">
    <property type="entry name" value="HTH_3"/>
    <property type="match status" value="1"/>
</dbReference>
<dbReference type="RefSeq" id="WP_103427062.1">
    <property type="nucleotide sequence ID" value="NZ_CP026309.1"/>
</dbReference>
<dbReference type="Pfam" id="PF21120">
    <property type="entry name" value="WHD_MCM_arc"/>
    <property type="match status" value="1"/>
</dbReference>
<evidence type="ECO:0000256" key="4">
    <source>
        <dbReference type="ARBA" id="ARBA00022741"/>
    </source>
</evidence>
<dbReference type="PANTHER" id="PTHR11630:SF66">
    <property type="entry name" value="DNA REPLICATION LICENSING FACTOR MCM4"/>
    <property type="match status" value="1"/>
</dbReference>
<dbReference type="NCBIfam" id="TIGR01445">
    <property type="entry name" value="intein_Nterm"/>
    <property type="match status" value="1"/>
</dbReference>
<dbReference type="InterPro" id="IPR036844">
    <property type="entry name" value="Hint_dom_sf"/>
</dbReference>
<keyword evidence="7" id="KW-0068">Autocatalytic cleavage</keyword>
<feature type="domain" description="DOD-type homing endonuclease" evidence="13">
    <location>
        <begin position="487"/>
        <end position="627"/>
    </location>
</feature>
<keyword evidence="6" id="KW-0347">Helicase</keyword>
<evidence type="ECO:0000256" key="11">
    <source>
        <dbReference type="SAM" id="Coils"/>
    </source>
</evidence>
<dbReference type="AlphaFoldDB" id="A0A2I8VN75"/>
<dbReference type="EC" id="3.6.4.12" evidence="2"/>
<dbReference type="PROSITE" id="PS50819">
    <property type="entry name" value="INTEIN_ENDONUCLEASE"/>
    <property type="match status" value="1"/>
</dbReference>
<dbReference type="InterPro" id="IPR001387">
    <property type="entry name" value="Cro/C1-type_HTH"/>
</dbReference>
<feature type="coiled-coil region" evidence="11">
    <location>
        <begin position="1162"/>
        <end position="1217"/>
    </location>
</feature>
<dbReference type="PROSITE" id="PS50051">
    <property type="entry name" value="MCM_2"/>
    <property type="match status" value="2"/>
</dbReference>
<dbReference type="InterPro" id="IPR018525">
    <property type="entry name" value="MCM_CS"/>
</dbReference>
<dbReference type="InterPro" id="IPR010982">
    <property type="entry name" value="Lambda_DNA-bd_dom_sf"/>
</dbReference>
<dbReference type="KEGG" id="srub:C2R22_18410"/>
<evidence type="ECO:0000256" key="6">
    <source>
        <dbReference type="ARBA" id="ARBA00022806"/>
    </source>
</evidence>
<dbReference type="Gene3D" id="2.20.28.10">
    <property type="match status" value="1"/>
</dbReference>
<dbReference type="SMART" id="SM00530">
    <property type="entry name" value="HTH_XRE"/>
    <property type="match status" value="2"/>
</dbReference>
<evidence type="ECO:0000256" key="7">
    <source>
        <dbReference type="ARBA" id="ARBA00022813"/>
    </source>
</evidence>
<evidence type="ECO:0000259" key="14">
    <source>
        <dbReference type="PROSITE" id="PS50943"/>
    </source>
</evidence>